<dbReference type="InterPro" id="IPR021939">
    <property type="entry name" value="KN_motif"/>
</dbReference>
<dbReference type="GO" id="GO:0005856">
    <property type="term" value="C:cytoskeleton"/>
    <property type="evidence" value="ECO:0007669"/>
    <property type="project" value="TreeGrafter"/>
</dbReference>
<feature type="compositionally biased region" description="Low complexity" evidence="7">
    <location>
        <begin position="1041"/>
        <end position="1057"/>
    </location>
</feature>
<feature type="repeat" description="ANK" evidence="5">
    <location>
        <begin position="1251"/>
        <end position="1283"/>
    </location>
</feature>
<feature type="compositionally biased region" description="Basic and acidic residues" evidence="7">
    <location>
        <begin position="82"/>
        <end position="91"/>
    </location>
</feature>
<evidence type="ECO:0000256" key="7">
    <source>
        <dbReference type="SAM" id="MobiDB-lite"/>
    </source>
</evidence>
<dbReference type="PANTHER" id="PTHR24168:SF19">
    <property type="entry name" value="KN MOTIF AND ANKYRIN REPEAT DOMAIN-CONTAINING PROTEIN 1"/>
    <property type="match status" value="1"/>
</dbReference>
<evidence type="ECO:0000256" key="1">
    <source>
        <dbReference type="ARBA" id="ARBA00022553"/>
    </source>
</evidence>
<feature type="non-terminal residue" evidence="8">
    <location>
        <position position="1"/>
    </location>
</feature>
<feature type="compositionally biased region" description="Basic and acidic residues" evidence="7">
    <location>
        <begin position="1085"/>
        <end position="1096"/>
    </location>
</feature>
<name>A0A8T2PV47_9TELE</name>
<dbReference type="SUPFAM" id="SSF48403">
    <property type="entry name" value="Ankyrin repeat"/>
    <property type="match status" value="1"/>
</dbReference>
<reference evidence="8" key="1">
    <citation type="thesis" date="2021" institute="BYU ScholarsArchive" country="Provo, UT, USA">
        <title>Applications of and Algorithms for Genome Assembly and Genomic Analyses with an Emphasis on Marine Teleosts.</title>
        <authorList>
            <person name="Pickett B.D."/>
        </authorList>
    </citation>
    <scope>NUCLEOTIDE SEQUENCE</scope>
    <source>
        <strain evidence="8">HI-2016</strain>
    </source>
</reference>
<dbReference type="Pfam" id="PF12796">
    <property type="entry name" value="Ank_2"/>
    <property type="match status" value="2"/>
</dbReference>
<feature type="repeat" description="ANK" evidence="5">
    <location>
        <begin position="1179"/>
        <end position="1212"/>
    </location>
</feature>
<feature type="region of interest" description="Disordered" evidence="7">
    <location>
        <begin position="134"/>
        <end position="195"/>
    </location>
</feature>
<keyword evidence="4 6" id="KW-0175">Coiled coil</keyword>
<dbReference type="GO" id="GO:0005737">
    <property type="term" value="C:cytoplasm"/>
    <property type="evidence" value="ECO:0007669"/>
    <property type="project" value="TreeGrafter"/>
</dbReference>
<evidence type="ECO:0000313" key="8">
    <source>
        <dbReference type="EMBL" id="KAG9355148.1"/>
    </source>
</evidence>
<dbReference type="PROSITE" id="PS50297">
    <property type="entry name" value="ANK_REP_REGION"/>
    <property type="match status" value="3"/>
</dbReference>
<feature type="region of interest" description="Disordered" evidence="7">
    <location>
        <begin position="981"/>
        <end position="1096"/>
    </location>
</feature>
<dbReference type="PANTHER" id="PTHR24168">
    <property type="entry name" value="KN MOTIF AND ANKYRIN REPEAT DOMAIN-CONTAINING"/>
    <property type="match status" value="1"/>
</dbReference>
<evidence type="ECO:0000256" key="6">
    <source>
        <dbReference type="SAM" id="Coils"/>
    </source>
</evidence>
<comment type="caution">
    <text evidence="8">The sequence shown here is derived from an EMBL/GenBank/DDBJ whole genome shotgun (WGS) entry which is preliminary data.</text>
</comment>
<accession>A0A8T2PV47</accession>
<dbReference type="PROSITE" id="PS50088">
    <property type="entry name" value="ANK_REPEAT"/>
    <property type="match status" value="3"/>
</dbReference>
<evidence type="ECO:0000256" key="5">
    <source>
        <dbReference type="PROSITE-ProRule" id="PRU00023"/>
    </source>
</evidence>
<feature type="region of interest" description="Disordered" evidence="7">
    <location>
        <begin position="242"/>
        <end position="289"/>
    </location>
</feature>
<protein>
    <recommendedName>
        <fullName evidence="10">KN motif and ankyrin repeat domain-containing protein 1</fullName>
    </recommendedName>
</protein>
<dbReference type="SMART" id="SM00248">
    <property type="entry name" value="ANK"/>
    <property type="match status" value="5"/>
</dbReference>
<dbReference type="Pfam" id="PF12075">
    <property type="entry name" value="KN_motif"/>
    <property type="match status" value="1"/>
</dbReference>
<evidence type="ECO:0000313" key="9">
    <source>
        <dbReference type="Proteomes" id="UP000824540"/>
    </source>
</evidence>
<dbReference type="EMBL" id="JAFBMS010000002">
    <property type="protein sequence ID" value="KAG9355148.1"/>
    <property type="molecule type" value="Genomic_DNA"/>
</dbReference>
<gene>
    <name evidence="8" type="ORF">JZ751_001861</name>
</gene>
<dbReference type="InterPro" id="IPR036770">
    <property type="entry name" value="Ankyrin_rpt-contain_sf"/>
</dbReference>
<dbReference type="InterPro" id="IPR047184">
    <property type="entry name" value="KANK1-4"/>
</dbReference>
<dbReference type="FunFam" id="1.25.40.20:FF:000017">
    <property type="entry name" value="KN motif and ankyrin repeat domain-containing protein 1"/>
    <property type="match status" value="1"/>
</dbReference>
<evidence type="ECO:0000256" key="3">
    <source>
        <dbReference type="ARBA" id="ARBA00023043"/>
    </source>
</evidence>
<dbReference type="Gene3D" id="1.25.40.20">
    <property type="entry name" value="Ankyrin repeat-containing domain"/>
    <property type="match status" value="1"/>
</dbReference>
<feature type="compositionally biased region" description="Low complexity" evidence="7">
    <location>
        <begin position="261"/>
        <end position="273"/>
    </location>
</feature>
<feature type="repeat" description="ANK" evidence="5">
    <location>
        <begin position="1284"/>
        <end position="1317"/>
    </location>
</feature>
<evidence type="ECO:0000256" key="4">
    <source>
        <dbReference type="ARBA" id="ARBA00023054"/>
    </source>
</evidence>
<dbReference type="InterPro" id="IPR002110">
    <property type="entry name" value="Ankyrin_rpt"/>
</dbReference>
<keyword evidence="2" id="KW-0677">Repeat</keyword>
<evidence type="ECO:0000256" key="2">
    <source>
        <dbReference type="ARBA" id="ARBA00022737"/>
    </source>
</evidence>
<keyword evidence="9" id="KW-1185">Reference proteome</keyword>
<feature type="compositionally biased region" description="Low complexity" evidence="7">
    <location>
        <begin position="156"/>
        <end position="165"/>
    </location>
</feature>
<dbReference type="Proteomes" id="UP000824540">
    <property type="component" value="Unassembled WGS sequence"/>
</dbReference>
<feature type="compositionally biased region" description="Polar residues" evidence="7">
    <location>
        <begin position="274"/>
        <end position="284"/>
    </location>
</feature>
<evidence type="ECO:0008006" key="10">
    <source>
        <dbReference type="Google" id="ProtNLM"/>
    </source>
</evidence>
<feature type="coiled-coil region" evidence="6">
    <location>
        <begin position="527"/>
        <end position="561"/>
    </location>
</feature>
<proteinExistence type="predicted"/>
<feature type="region of interest" description="Disordered" evidence="7">
    <location>
        <begin position="76"/>
        <end position="96"/>
    </location>
</feature>
<dbReference type="GO" id="GO:0030837">
    <property type="term" value="P:negative regulation of actin filament polymerization"/>
    <property type="evidence" value="ECO:0007669"/>
    <property type="project" value="InterPro"/>
</dbReference>
<keyword evidence="1" id="KW-0597">Phosphoprotein</keyword>
<keyword evidence="3 5" id="KW-0040">ANK repeat</keyword>
<organism evidence="8 9">
    <name type="scientific">Albula glossodonta</name>
    <name type="common">roundjaw bonefish</name>
    <dbReference type="NCBI Taxonomy" id="121402"/>
    <lineage>
        <taxon>Eukaryota</taxon>
        <taxon>Metazoa</taxon>
        <taxon>Chordata</taxon>
        <taxon>Craniata</taxon>
        <taxon>Vertebrata</taxon>
        <taxon>Euteleostomi</taxon>
        <taxon>Actinopterygii</taxon>
        <taxon>Neopterygii</taxon>
        <taxon>Teleostei</taxon>
        <taxon>Albuliformes</taxon>
        <taxon>Albulidae</taxon>
        <taxon>Albula</taxon>
    </lineage>
</organism>
<dbReference type="OrthoDB" id="5406014at2759"/>
<sequence length="1428" mass="155518">MVTTLNLGTYEKLVGISMKFTGEEGKHVCLVSMQDPAHGASDRGDLWLHGNLDLVHGVCMTPLTLSVDLTAISRTHGSNDAQKGERGASTEDERDPVAPYYLETPYGFQLDLDFLKYVDDIERGNTIKKLNIQRKPKVAKAVAAPRSGGGQTAWASTDSLSSSNSEESKQSPVFFHTRSQPTPTPPQARSAPVHEPPAAFLSVPEGKLLPPLSPRVPRHNLQVEKTLMETRRRLEQERLLLQPPASEPTRRRLASFGGMGSSSSLSSFTGSSSQNQISPNSHSLLHNGHLPNGEYNPYFTSSMGSSIRHSPMSSGMTTPVTNVSPMHLQHIRDQMVVALKRLKELEEQVKTIPILQVKISVLQEEKRQMVAQMKNQKLSNQNQPGGGVFRKRSYSAGNAEHMEQLSQIRKGLELHIDSEDEPENSEQSSQRLEEFRQLTAEMQALERKIQDNSYDETALQRGSAQKIDQKQWAKGGLKSIAVGADENMNDVVIYRRSSKQGMETATQTELETRSTAVGVTETMLGVTTEVEAELEMQHQTIEALKDKIYRLEVQLKETTHEMEMGKLKLELQAAGSRKKADKGCMARPDMYSTAVEAKVQTQSQGVGNHLEFWDTSAERVPQTPAVAVSCRPELNHVAVGPEVHMDRWVVQERAGTQDKCVGRNVLMCDQSVGVEISVCELGINTEEAAGSKGLCKMGLGQVERRSIGCGDCSVDVIVCPVKELASLGTVTDQVDRADLGVMAIPQTTSQLTNTVMDASSKFTNTDRTVVIDSGTNTILSTREKHTSTPLMETRTVAVGDGRVKDVHAGTRTRSVAVGTSAPVEPVLERPSVAKTKESGVGLVNVNDNFLVGLKTRSIACGPSQPPDSIKMRSIGVGEGIVGMTAEPQRQADTAVGLDHYIERVQKLLQEQQALLAENYSELADAFGQPHSQIGSINSQLVNTLSSINSVVKYASMEELRSIDILKLCPESTSAKRDTGLLQMADGAGTQSATSRTEVTRIEGEPGSQNALKSIMKKKDGRQSSNGTKKNLQFVGVNGGYETTSSDDSSSEESSSSGSEDEEEETKVFGGEEGIRANEGAVKVGRGGEDSSPEKQELRERYELSEKMLAACSVLKNHLSENKPLTGKEVRACLNTVQHEWFRVSSQKSAMPDMVEDYLTAFRAVSPAVLRHVVNMADGNGNTALHYSVSHSNFDIVKRLLLADVCNVNQQNKAGYTPIMLAALAAVEAPKDMIIVEELFSKGDVNAKASQAGQTGLMLAVSHGRMDMVKALLACGADVNIQDDEGSTALMCASEHGHVEIVKLLLAQPGCDATLSDSDGSNALSIALEAGHKDIAVLLYAHVNFSKAQSPVRDTPPWEKDIPQSHTEKHVRLEQPRTPKLHLLPQPQRCYWFTFKGAQEESSPFPLPSAGYACLRTTPLSQAHKLLSR</sequence>